<keyword evidence="6" id="KW-1185">Reference proteome</keyword>
<evidence type="ECO:0000313" key="5">
    <source>
        <dbReference type="EMBL" id="KAA1098206.1"/>
    </source>
</evidence>
<feature type="compositionally biased region" description="Polar residues" evidence="3">
    <location>
        <begin position="162"/>
        <end position="177"/>
    </location>
</feature>
<dbReference type="SUPFAM" id="SSF103473">
    <property type="entry name" value="MFS general substrate transporter"/>
    <property type="match status" value="1"/>
</dbReference>
<evidence type="ECO:0000313" key="6">
    <source>
        <dbReference type="Proteomes" id="UP000324748"/>
    </source>
</evidence>
<keyword evidence="4" id="KW-0472">Membrane</keyword>
<evidence type="ECO:0000256" key="1">
    <source>
        <dbReference type="ARBA" id="ARBA00004141"/>
    </source>
</evidence>
<dbReference type="Pfam" id="PF07690">
    <property type="entry name" value="MFS_1"/>
    <property type="match status" value="1"/>
</dbReference>
<comment type="caution">
    <text evidence="5">The sequence shown here is derived from an EMBL/GenBank/DDBJ whole genome shotgun (WGS) entry which is preliminary data.</text>
</comment>
<feature type="compositionally biased region" description="Low complexity" evidence="3">
    <location>
        <begin position="82"/>
        <end position="99"/>
    </location>
</feature>
<feature type="transmembrane region" description="Helical" evidence="4">
    <location>
        <begin position="943"/>
        <end position="963"/>
    </location>
</feature>
<dbReference type="Gene3D" id="1.20.1250.20">
    <property type="entry name" value="MFS general substrate transporter like domains"/>
    <property type="match status" value="2"/>
</dbReference>
<feature type="transmembrane region" description="Helical" evidence="4">
    <location>
        <begin position="604"/>
        <end position="625"/>
    </location>
</feature>
<feature type="transmembrane region" description="Helical" evidence="4">
    <location>
        <begin position="727"/>
        <end position="748"/>
    </location>
</feature>
<dbReference type="InterPro" id="IPR011701">
    <property type="entry name" value="MFS"/>
</dbReference>
<accession>A0A5B0PB06</accession>
<feature type="transmembrane region" description="Helical" evidence="4">
    <location>
        <begin position="811"/>
        <end position="832"/>
    </location>
</feature>
<comment type="similarity">
    <text evidence="2">Belongs to the major facilitator superfamily. Monocarboxylate porter (TC 2.A.1.13) family.</text>
</comment>
<feature type="transmembrane region" description="Helical" evidence="4">
    <location>
        <begin position="637"/>
        <end position="657"/>
    </location>
</feature>
<reference evidence="5 6" key="1">
    <citation type="submission" date="2019-05" db="EMBL/GenBank/DDBJ databases">
        <title>Emergence of the Ug99 lineage of the wheat stem rust pathogen through somatic hybridization.</title>
        <authorList>
            <person name="Li F."/>
            <person name="Upadhyaya N.M."/>
            <person name="Sperschneider J."/>
            <person name="Matny O."/>
            <person name="Nguyen-Phuc H."/>
            <person name="Mago R."/>
            <person name="Raley C."/>
            <person name="Miller M.E."/>
            <person name="Silverstein K.A.T."/>
            <person name="Henningsen E."/>
            <person name="Hirsch C.D."/>
            <person name="Visser B."/>
            <person name="Pretorius Z.A."/>
            <person name="Steffenson B.J."/>
            <person name="Schwessinger B."/>
            <person name="Dodds P.N."/>
            <person name="Figueroa M."/>
        </authorList>
    </citation>
    <scope>NUCLEOTIDE SEQUENCE [LARGE SCALE GENOMIC DNA]</scope>
    <source>
        <strain evidence="5">21-0</strain>
    </source>
</reference>
<feature type="transmembrane region" description="Helical" evidence="4">
    <location>
        <begin position="184"/>
        <end position="205"/>
    </location>
</feature>
<evidence type="ECO:0000256" key="4">
    <source>
        <dbReference type="SAM" id="Phobius"/>
    </source>
</evidence>
<keyword evidence="4" id="KW-1133">Transmembrane helix</keyword>
<sequence length="1018" mass="107736">MSKTYTSDPLSSLFNRYSTDIVPPAASPLKISASTRMASPQAASPALASSQAASPAATASPKVSTPTKSTAPAPVVPPISNPPVTSAPAPSSPQATTVPIPISPPNTDSSTQHASVSQAAKSVPTSVASPNPVQPAPSISTSRPKSIIGTPANAPVGDANVDTPSSPDTLSDAPSGSKSVVGPVIGSIFAVLLVIIAVVGGVWYLQRRREKARVRHEAKRMRSSNFGLYETTGDVVQEKQASIEATLEADLARLRSLDANIPIIVDDYDSKYPERSSISHQPQPVPSLQIARKPSYLAKNSYKVAPSNIAGSRYAADSSPSAPAYVESTESKDYGGGGAGGGGGVCHSTTRAFPSFDPPASSLSVNPIGVTPVFQIEEAAHHPPGLFAPEPKSDDGQKSDSIEDFQRWCYKQGHIEPSSFDHHSWPQSPSLDSSNREISPLSMAVQSSFSMPHLPYSLPPPPITQLPIIQPPTNPLEFTIHNLNIDFNRKPITLSVGIVSVVEPDVMAYNSKSASSNLFSSSYLSTFGHTKDANKKNLENSNDSDLYFQDDSSRSAMTLKNNSSSSSTAIIPETISLSPCQSIEPKSPAVGIDWPAWRYLAAMFMLEFAIWGFGCSYGVLLDYYLHSKFQNDPGASIILPSVGTVNTGIMAALVPVITTFTNIFPRSKVPITYGGLAIFLGSIFLSSFAQNSIHVLLTMGLGFGFGGVAAYIPPLSYLPGWFLERRGLANGVIFSGSGIGGLVFPIILEVLLPMDGAGKALKYCALVLTIMCGAAAYVIKPRTDGPPETKAKSDNFLAAFGDVTVFKDTNFWSFLLSNTLQALGSFLPGLYLPNYAHSISLGPSSGMILLASFNVSTIFSKIIFGILSDHFSPYLIGCCTSAVASLSVFGLWGGLGSTGLASLVMFAIVFGITSGCWTTLYFSRIQRLKVDENTTMTLYGAYSMTRGVGNIISGPVSSALMRVKLPAPVGSGFAALDDKYSSLIFFCGVLMTLTTVLEGYLHYKTRVSAIPLSKSSLA</sequence>
<dbReference type="GO" id="GO:0016020">
    <property type="term" value="C:membrane"/>
    <property type="evidence" value="ECO:0007669"/>
    <property type="project" value="UniProtKB-SubCell"/>
</dbReference>
<evidence type="ECO:0000256" key="3">
    <source>
        <dbReference type="SAM" id="MobiDB-lite"/>
    </source>
</evidence>
<name>A0A5B0PB06_PUCGR</name>
<feature type="region of interest" description="Disordered" evidence="3">
    <location>
        <begin position="1"/>
        <end position="177"/>
    </location>
</feature>
<dbReference type="OrthoDB" id="2213137at2759"/>
<organism evidence="5 6">
    <name type="scientific">Puccinia graminis f. sp. tritici</name>
    <dbReference type="NCBI Taxonomy" id="56615"/>
    <lineage>
        <taxon>Eukaryota</taxon>
        <taxon>Fungi</taxon>
        <taxon>Dikarya</taxon>
        <taxon>Basidiomycota</taxon>
        <taxon>Pucciniomycotina</taxon>
        <taxon>Pucciniomycetes</taxon>
        <taxon>Pucciniales</taxon>
        <taxon>Pucciniaceae</taxon>
        <taxon>Puccinia</taxon>
    </lineage>
</organism>
<gene>
    <name evidence="5" type="ORF">PGT21_030708</name>
</gene>
<dbReference type="InterPro" id="IPR050327">
    <property type="entry name" value="Proton-linked_MCT"/>
</dbReference>
<dbReference type="PANTHER" id="PTHR11360">
    <property type="entry name" value="MONOCARBOXYLATE TRANSPORTER"/>
    <property type="match status" value="1"/>
</dbReference>
<dbReference type="AlphaFoldDB" id="A0A5B0PB06"/>
<comment type="subcellular location">
    <subcellularLocation>
        <location evidence="1">Membrane</location>
        <topology evidence="1">Multi-pass membrane protein</topology>
    </subcellularLocation>
</comment>
<feature type="region of interest" description="Disordered" evidence="3">
    <location>
        <begin position="313"/>
        <end position="342"/>
    </location>
</feature>
<feature type="transmembrane region" description="Helical" evidence="4">
    <location>
        <begin position="695"/>
        <end position="715"/>
    </location>
</feature>
<feature type="compositionally biased region" description="Low complexity" evidence="3">
    <location>
        <begin position="38"/>
        <end position="61"/>
    </location>
</feature>
<feature type="transmembrane region" description="Helical" evidence="4">
    <location>
        <begin position="844"/>
        <end position="867"/>
    </location>
</feature>
<feature type="transmembrane region" description="Helical" evidence="4">
    <location>
        <begin position="983"/>
        <end position="1003"/>
    </location>
</feature>
<feature type="compositionally biased region" description="Low complexity" evidence="3">
    <location>
        <begin position="313"/>
        <end position="325"/>
    </location>
</feature>
<feature type="transmembrane region" description="Helical" evidence="4">
    <location>
        <begin position="874"/>
        <end position="894"/>
    </location>
</feature>
<dbReference type="EMBL" id="VSWC01000066">
    <property type="protein sequence ID" value="KAA1098206.1"/>
    <property type="molecule type" value="Genomic_DNA"/>
</dbReference>
<protein>
    <recommendedName>
        <fullName evidence="7">Major facilitator superfamily (MFS) profile domain-containing protein</fullName>
    </recommendedName>
</protein>
<dbReference type="GO" id="GO:0022857">
    <property type="term" value="F:transmembrane transporter activity"/>
    <property type="evidence" value="ECO:0007669"/>
    <property type="project" value="InterPro"/>
</dbReference>
<feature type="transmembrane region" description="Helical" evidence="4">
    <location>
        <begin position="760"/>
        <end position="779"/>
    </location>
</feature>
<dbReference type="Proteomes" id="UP000324748">
    <property type="component" value="Unassembled WGS sequence"/>
</dbReference>
<keyword evidence="4" id="KW-0812">Transmembrane</keyword>
<proteinExistence type="inferred from homology"/>
<evidence type="ECO:0000256" key="2">
    <source>
        <dbReference type="ARBA" id="ARBA00006727"/>
    </source>
</evidence>
<dbReference type="PANTHER" id="PTHR11360:SF287">
    <property type="entry name" value="MFS MONOCARBOXYLATE TRANSPORTER"/>
    <property type="match status" value="1"/>
</dbReference>
<dbReference type="InterPro" id="IPR036259">
    <property type="entry name" value="MFS_trans_sf"/>
</dbReference>
<feature type="transmembrane region" description="Helical" evidence="4">
    <location>
        <begin position="900"/>
        <end position="922"/>
    </location>
</feature>
<feature type="compositionally biased region" description="Polar residues" evidence="3">
    <location>
        <begin position="105"/>
        <end position="144"/>
    </location>
</feature>
<evidence type="ECO:0008006" key="7">
    <source>
        <dbReference type="Google" id="ProtNLM"/>
    </source>
</evidence>
<feature type="transmembrane region" description="Helical" evidence="4">
    <location>
        <begin position="669"/>
        <end position="689"/>
    </location>
</feature>
<feature type="compositionally biased region" description="Polar residues" evidence="3">
    <location>
        <begin position="1"/>
        <end position="18"/>
    </location>
</feature>